<name>A0A0F9A9L7_9ZZZZ</name>
<feature type="transmembrane region" description="Helical" evidence="1">
    <location>
        <begin position="15"/>
        <end position="32"/>
    </location>
</feature>
<dbReference type="Gene3D" id="3.40.50.1000">
    <property type="entry name" value="HAD superfamily/HAD-like"/>
    <property type="match status" value="1"/>
</dbReference>
<dbReference type="Pfam" id="PF12710">
    <property type="entry name" value="HAD"/>
    <property type="match status" value="1"/>
</dbReference>
<evidence type="ECO:0008006" key="3">
    <source>
        <dbReference type="Google" id="ProtNLM"/>
    </source>
</evidence>
<dbReference type="InterPro" id="IPR036412">
    <property type="entry name" value="HAD-like_sf"/>
</dbReference>
<accession>A0A0F9A9L7</accession>
<gene>
    <name evidence="2" type="ORF">LCGC14_2598220</name>
</gene>
<dbReference type="PANTHER" id="PTHR43344">
    <property type="entry name" value="PHOSPHOSERINE PHOSPHATASE"/>
    <property type="match status" value="1"/>
</dbReference>
<proteinExistence type="predicted"/>
<organism evidence="2">
    <name type="scientific">marine sediment metagenome</name>
    <dbReference type="NCBI Taxonomy" id="412755"/>
    <lineage>
        <taxon>unclassified sequences</taxon>
        <taxon>metagenomes</taxon>
        <taxon>ecological metagenomes</taxon>
    </lineage>
</organism>
<evidence type="ECO:0000256" key="1">
    <source>
        <dbReference type="SAM" id="Phobius"/>
    </source>
</evidence>
<dbReference type="EMBL" id="LAZR01043797">
    <property type="protein sequence ID" value="KKL06219.1"/>
    <property type="molecule type" value="Genomic_DNA"/>
</dbReference>
<dbReference type="AlphaFoldDB" id="A0A0F9A9L7"/>
<dbReference type="SUPFAM" id="SSF56784">
    <property type="entry name" value="HAD-like"/>
    <property type="match status" value="1"/>
</dbReference>
<feature type="non-terminal residue" evidence="2">
    <location>
        <position position="465"/>
    </location>
</feature>
<reference evidence="2" key="1">
    <citation type="journal article" date="2015" name="Nature">
        <title>Complex archaea that bridge the gap between prokaryotes and eukaryotes.</title>
        <authorList>
            <person name="Spang A."/>
            <person name="Saw J.H."/>
            <person name="Jorgensen S.L."/>
            <person name="Zaremba-Niedzwiedzka K."/>
            <person name="Martijn J."/>
            <person name="Lind A.E."/>
            <person name="van Eijk R."/>
            <person name="Schleper C."/>
            <person name="Guy L."/>
            <person name="Ettema T.J."/>
        </authorList>
    </citation>
    <scope>NUCLEOTIDE SEQUENCE</scope>
</reference>
<keyword evidence="1" id="KW-0812">Transmembrane</keyword>
<evidence type="ECO:0000313" key="2">
    <source>
        <dbReference type="EMBL" id="KKL06219.1"/>
    </source>
</evidence>
<comment type="caution">
    <text evidence="2">The sequence shown here is derived from an EMBL/GenBank/DDBJ whole genome shotgun (WGS) entry which is preliminary data.</text>
</comment>
<keyword evidence="1" id="KW-1133">Transmembrane helix</keyword>
<sequence>SNILLEKRLAVASELSYVMVYGKFLINVFGIVKGKTMSRLHVKYRLFLFAAVVLAVSSVYSQAAQADDPLPSWNDVSSKKSIVEFVETVTTKGGPYFVPPAERIAVFDNDGTLWSEQPMYFQLFFVMDRVKAMAAEHPEWKQKQPFKAALEGDIKAVMAGGEHALLELAMATHAGNTTEEFSRIVKDWLATARHPKTGRPYTEMVYQPMLELLAYLRANGFKTYITSGGGIEFMRPWTEKVYGIPPEQVIGSSIKTKFELRDGTPVLVRLPELNFLDDKAGKPVAINQHIGRRPIAAFGNSDGDLQMLQWTAAGQGLRFCLYVHHTDAEREWAYDRNSDIGKLDKGLDQAHKRGWTVVDMKNDWKQIYPSEPTKSTASIDFQKLIGKWVRPDGGYILDIKSIDPAGKIEMAYLNPQPVNISKAQANMKKGEITLLVELRDRNYPGNYYTLTFDPETNRLIGVYHL</sequence>
<keyword evidence="1" id="KW-0472">Membrane</keyword>
<feature type="non-terminal residue" evidence="2">
    <location>
        <position position="1"/>
    </location>
</feature>
<dbReference type="InterPro" id="IPR050582">
    <property type="entry name" value="HAD-like_SerB"/>
</dbReference>
<protein>
    <recommendedName>
        <fullName evidence="3">Haloacid dehalogenase-like hydrolase</fullName>
    </recommendedName>
</protein>
<dbReference type="InterPro" id="IPR023214">
    <property type="entry name" value="HAD_sf"/>
</dbReference>
<feature type="transmembrane region" description="Helical" evidence="1">
    <location>
        <begin position="44"/>
        <end position="63"/>
    </location>
</feature>